<sequence length="45" mass="5663">MFNLFIYKYIKKCDYCVLILREYIIVYILYYLQISVEPFCCYNML</sequence>
<gene>
    <name evidence="2" type="ORF">KL86DYS1_30651</name>
</gene>
<feature type="transmembrane region" description="Helical" evidence="1">
    <location>
        <begin position="12"/>
        <end position="32"/>
    </location>
</feature>
<accession>A0A212JWJ3</accession>
<protein>
    <submittedName>
        <fullName evidence="2">Uncharacterized protein</fullName>
    </submittedName>
</protein>
<proteinExistence type="predicted"/>
<keyword evidence="1" id="KW-1133">Transmembrane helix</keyword>
<dbReference type="AlphaFoldDB" id="A0A212JWJ3"/>
<evidence type="ECO:0000256" key="1">
    <source>
        <dbReference type="SAM" id="Phobius"/>
    </source>
</evidence>
<evidence type="ECO:0000313" key="2">
    <source>
        <dbReference type="EMBL" id="SBW03722.1"/>
    </source>
</evidence>
<organism evidence="2">
    <name type="scientific">uncultured Dysgonomonas sp</name>
    <dbReference type="NCBI Taxonomy" id="206096"/>
    <lineage>
        <taxon>Bacteria</taxon>
        <taxon>Pseudomonadati</taxon>
        <taxon>Bacteroidota</taxon>
        <taxon>Bacteroidia</taxon>
        <taxon>Bacteroidales</taxon>
        <taxon>Dysgonomonadaceae</taxon>
        <taxon>Dysgonomonas</taxon>
        <taxon>environmental samples</taxon>
    </lineage>
</organism>
<keyword evidence="1" id="KW-0472">Membrane</keyword>
<dbReference type="EMBL" id="FLUM01000003">
    <property type="protein sequence ID" value="SBW03722.1"/>
    <property type="molecule type" value="Genomic_DNA"/>
</dbReference>
<keyword evidence="1" id="KW-0812">Transmembrane</keyword>
<reference evidence="2" key="1">
    <citation type="submission" date="2016-04" db="EMBL/GenBank/DDBJ databases">
        <authorList>
            <person name="Evans L.H."/>
            <person name="Alamgir A."/>
            <person name="Owens N."/>
            <person name="Weber N.D."/>
            <person name="Virtaneva K."/>
            <person name="Barbian K."/>
            <person name="Babar A."/>
            <person name="Rosenke K."/>
        </authorList>
    </citation>
    <scope>NUCLEOTIDE SEQUENCE</scope>
    <source>
        <strain evidence="2">86-1</strain>
    </source>
</reference>
<name>A0A212JWJ3_9BACT</name>